<dbReference type="RefSeq" id="WP_072613354.1">
    <property type="nucleotide sequence ID" value="NZ_AP017935.1"/>
</dbReference>
<evidence type="ECO:0000259" key="1">
    <source>
        <dbReference type="Pfam" id="PF13472"/>
    </source>
</evidence>
<keyword evidence="5" id="KW-1185">Reference proteome</keyword>
<name>A0A2N9K968_9LACO</name>
<dbReference type="GO" id="GO:0052689">
    <property type="term" value="F:carboxylic ester hydrolase activity"/>
    <property type="evidence" value="ECO:0007669"/>
    <property type="project" value="InterPro"/>
</dbReference>
<evidence type="ECO:0000313" key="5">
    <source>
        <dbReference type="Proteomes" id="UP000239237"/>
    </source>
</evidence>
<dbReference type="InterPro" id="IPR036514">
    <property type="entry name" value="SGNH_hydro_sf"/>
</dbReference>
<dbReference type="EMBL" id="OKQR01000001">
    <property type="protein sequence ID" value="SPD91839.1"/>
    <property type="molecule type" value="Genomic_DNA"/>
</dbReference>
<dbReference type="EMBL" id="OKQU01000001">
    <property type="protein sequence ID" value="SPE07118.1"/>
    <property type="molecule type" value="Genomic_DNA"/>
</dbReference>
<dbReference type="Pfam" id="PF13472">
    <property type="entry name" value="Lipase_GDSL_2"/>
    <property type="match status" value="1"/>
</dbReference>
<dbReference type="AlphaFoldDB" id="A0A2N9K968"/>
<organism evidence="3 4">
    <name type="scientific">Leuconostoc suionicum</name>
    <dbReference type="NCBI Taxonomy" id="1511761"/>
    <lineage>
        <taxon>Bacteria</taxon>
        <taxon>Bacillati</taxon>
        <taxon>Bacillota</taxon>
        <taxon>Bacilli</taxon>
        <taxon>Lactobacillales</taxon>
        <taxon>Lactobacillaceae</taxon>
        <taxon>Leuconostoc</taxon>
    </lineage>
</organism>
<reference evidence="3 4" key="1">
    <citation type="submission" date="2018-02" db="EMBL/GenBank/DDBJ databases">
        <authorList>
            <person name="Cohen D.B."/>
            <person name="Kent A.D."/>
        </authorList>
    </citation>
    <scope>NUCLEOTIDE SEQUENCE [LARGE SCALE GENOMIC DNA]</scope>
    <source>
        <strain evidence="3 4">CECT 9216</strain>
    </source>
</reference>
<dbReference type="Gene3D" id="3.40.50.1110">
    <property type="entry name" value="SGNH hydrolase"/>
    <property type="match status" value="1"/>
</dbReference>
<dbReference type="CDD" id="cd01831">
    <property type="entry name" value="Endoglucanase_E_like"/>
    <property type="match status" value="1"/>
</dbReference>
<evidence type="ECO:0000313" key="2">
    <source>
        <dbReference type="EMBL" id="SPD91839.1"/>
    </source>
</evidence>
<evidence type="ECO:0000313" key="4">
    <source>
        <dbReference type="Proteomes" id="UP000237923"/>
    </source>
</evidence>
<dbReference type="InterPro" id="IPR037461">
    <property type="entry name" value="CtCE2-like_dom"/>
</dbReference>
<dbReference type="Proteomes" id="UP000237923">
    <property type="component" value="Unassembled WGS sequence"/>
</dbReference>
<dbReference type="GeneID" id="99673819"/>
<dbReference type="SUPFAM" id="SSF52266">
    <property type="entry name" value="SGNH hydrolase"/>
    <property type="match status" value="1"/>
</dbReference>
<gene>
    <name evidence="2" type="ORF">LES8486_00826</name>
    <name evidence="3" type="ORF">LES9216_00973</name>
</gene>
<dbReference type="Proteomes" id="UP000239237">
    <property type="component" value="Unassembled WGS sequence"/>
</dbReference>
<evidence type="ECO:0000313" key="3">
    <source>
        <dbReference type="EMBL" id="SPE07118.1"/>
    </source>
</evidence>
<reference evidence="2 5" key="2">
    <citation type="submission" date="2018-02" db="EMBL/GenBank/DDBJ databases">
        <authorList>
            <person name="Rodrigo-Torres L."/>
            <person name="Arahal R. D."/>
            <person name="Lucena T."/>
        </authorList>
    </citation>
    <scope>NUCLEOTIDE SEQUENCE [LARGE SCALE GENOMIC DNA]</scope>
    <source>
        <strain evidence="2 5">CECT 8486</strain>
    </source>
</reference>
<dbReference type="InterPro" id="IPR013830">
    <property type="entry name" value="SGNH_hydro"/>
</dbReference>
<dbReference type="KEGG" id="lsu:A6B45_03380"/>
<sequence>MKIVDLESFLSPEWGKTSNGFVTTQFGAALEFIVQGAREVTLKFAKKYEGLSLVMSLNGENWHEINVENDVINLSVTDGRYILLVRSIAGNQMTLWTNPITLVSCQIDAGELAPIATNVNYITFIGDSITAGEEMIEHEPHPELSYPELIAEMVHKPLARIGYGGSGLTPSAPFQEPTAVEALWHVAPNVERPRVTSDLVIVNYGTNDYNYGATVQDFCFGLRVYLLELIKRFHDAKIVLLVPFNGAFKEVFEQEIKRFDCFVLLDTTPWKISPQQVHPNILEHERAAKLLLGGLI</sequence>
<proteinExistence type="predicted"/>
<feature type="domain" description="SGNH hydrolase-type esterase" evidence="1">
    <location>
        <begin position="124"/>
        <end position="245"/>
    </location>
</feature>
<accession>A0A2N9K968</accession>
<protein>
    <recommendedName>
        <fullName evidence="1">SGNH hydrolase-type esterase domain-containing protein</fullName>
    </recommendedName>
</protein>